<sequence>MIPLEDVSMLAVATMLIYITLSVFTILNVVTGVFVNTAIERASADKEIASLKTLQKRNEQMQALQSVFEEMNQERGSDQLKVEDIEAAVNVDKLDSVLESLGISTDDVKTLFSLIDTDGSGAIDLQEFVSGCMQLHGPARSMQLAKMGYENKRIAASLKKLLSQVKDMQRKMNAIISVRTAVPITAVPAHEDVMYI</sequence>
<evidence type="ECO:0000259" key="4">
    <source>
        <dbReference type="PROSITE" id="PS50222"/>
    </source>
</evidence>
<protein>
    <submittedName>
        <fullName evidence="5">Cac protein</fullName>
    </submittedName>
</protein>
<evidence type="ECO:0000313" key="6">
    <source>
        <dbReference type="Proteomes" id="UP000649617"/>
    </source>
</evidence>
<dbReference type="SUPFAM" id="SSF47473">
    <property type="entry name" value="EF-hand"/>
    <property type="match status" value="1"/>
</dbReference>
<dbReference type="Gene3D" id="1.10.238.10">
    <property type="entry name" value="EF-hand"/>
    <property type="match status" value="1"/>
</dbReference>
<dbReference type="Pfam" id="PF00036">
    <property type="entry name" value="EF-hand_1"/>
    <property type="match status" value="1"/>
</dbReference>
<evidence type="ECO:0000256" key="1">
    <source>
        <dbReference type="ARBA" id="ARBA00022837"/>
    </source>
</evidence>
<keyword evidence="1" id="KW-0106">Calcium</keyword>
<evidence type="ECO:0000256" key="3">
    <source>
        <dbReference type="SAM" id="Phobius"/>
    </source>
</evidence>
<proteinExistence type="predicted"/>
<keyword evidence="3" id="KW-1133">Transmembrane helix</keyword>
<evidence type="ECO:0000256" key="2">
    <source>
        <dbReference type="SAM" id="Coils"/>
    </source>
</evidence>
<dbReference type="InterPro" id="IPR002048">
    <property type="entry name" value="EF_hand_dom"/>
</dbReference>
<dbReference type="GO" id="GO:0005509">
    <property type="term" value="F:calcium ion binding"/>
    <property type="evidence" value="ECO:0007669"/>
    <property type="project" value="InterPro"/>
</dbReference>
<keyword evidence="3" id="KW-0472">Membrane</keyword>
<accession>A0A812RJU2</accession>
<dbReference type="InterPro" id="IPR011992">
    <property type="entry name" value="EF-hand-dom_pair"/>
</dbReference>
<keyword evidence="6" id="KW-1185">Reference proteome</keyword>
<name>A0A812RJU2_SYMPI</name>
<dbReference type="PROSITE" id="PS00018">
    <property type="entry name" value="EF_HAND_1"/>
    <property type="match status" value="1"/>
</dbReference>
<keyword evidence="3" id="KW-0812">Transmembrane</keyword>
<feature type="domain" description="EF-hand" evidence="4">
    <location>
        <begin position="103"/>
        <end position="138"/>
    </location>
</feature>
<gene>
    <name evidence="5" type="primary">cac</name>
    <name evidence="5" type="ORF">SPIL2461_LOCUS10852</name>
</gene>
<organism evidence="5 6">
    <name type="scientific">Symbiodinium pilosum</name>
    <name type="common">Dinoflagellate</name>
    <dbReference type="NCBI Taxonomy" id="2952"/>
    <lineage>
        <taxon>Eukaryota</taxon>
        <taxon>Sar</taxon>
        <taxon>Alveolata</taxon>
        <taxon>Dinophyceae</taxon>
        <taxon>Suessiales</taxon>
        <taxon>Symbiodiniaceae</taxon>
        <taxon>Symbiodinium</taxon>
    </lineage>
</organism>
<feature type="coiled-coil region" evidence="2">
    <location>
        <begin position="44"/>
        <end position="74"/>
    </location>
</feature>
<dbReference type="PROSITE" id="PS50222">
    <property type="entry name" value="EF_HAND_2"/>
    <property type="match status" value="1"/>
</dbReference>
<dbReference type="OrthoDB" id="416585at2759"/>
<keyword evidence="2" id="KW-0175">Coiled coil</keyword>
<evidence type="ECO:0000313" key="5">
    <source>
        <dbReference type="EMBL" id="CAE7445411.1"/>
    </source>
</evidence>
<comment type="caution">
    <text evidence="5">The sequence shown here is derived from an EMBL/GenBank/DDBJ whole genome shotgun (WGS) entry which is preliminary data.</text>
</comment>
<dbReference type="EMBL" id="CAJNIZ010020780">
    <property type="protein sequence ID" value="CAE7445411.1"/>
    <property type="molecule type" value="Genomic_DNA"/>
</dbReference>
<feature type="transmembrane region" description="Helical" evidence="3">
    <location>
        <begin position="12"/>
        <end position="35"/>
    </location>
</feature>
<dbReference type="Gene3D" id="1.10.287.70">
    <property type="match status" value="1"/>
</dbReference>
<dbReference type="InterPro" id="IPR018247">
    <property type="entry name" value="EF_Hand_1_Ca_BS"/>
</dbReference>
<dbReference type="SMART" id="SM00054">
    <property type="entry name" value="EFh"/>
    <property type="match status" value="1"/>
</dbReference>
<reference evidence="5" key="1">
    <citation type="submission" date="2021-02" db="EMBL/GenBank/DDBJ databases">
        <authorList>
            <person name="Dougan E. K."/>
            <person name="Rhodes N."/>
            <person name="Thang M."/>
            <person name="Chan C."/>
        </authorList>
    </citation>
    <scope>NUCLEOTIDE SEQUENCE</scope>
</reference>
<dbReference type="AlphaFoldDB" id="A0A812RJU2"/>
<dbReference type="Proteomes" id="UP000649617">
    <property type="component" value="Unassembled WGS sequence"/>
</dbReference>